<gene>
    <name evidence="2" type="ORF">GCM10011416_10180</name>
</gene>
<keyword evidence="3" id="KW-1185">Reference proteome</keyword>
<feature type="signal peptide" evidence="1">
    <location>
        <begin position="1"/>
        <end position="19"/>
    </location>
</feature>
<evidence type="ECO:0000313" key="3">
    <source>
        <dbReference type="Proteomes" id="UP000633278"/>
    </source>
</evidence>
<reference evidence="2" key="1">
    <citation type="journal article" date="2014" name="Int. J. Syst. Evol. Microbiol.">
        <title>Complete genome sequence of Corynebacterium casei LMG S-19264T (=DSM 44701T), isolated from a smear-ripened cheese.</title>
        <authorList>
            <consortium name="US DOE Joint Genome Institute (JGI-PGF)"/>
            <person name="Walter F."/>
            <person name="Albersmeier A."/>
            <person name="Kalinowski J."/>
            <person name="Ruckert C."/>
        </authorList>
    </citation>
    <scope>NUCLEOTIDE SEQUENCE</scope>
    <source>
        <strain evidence="2">CGMCC 1.15763</strain>
    </source>
</reference>
<sequence>MKKIIFTLSLLLVVSIASASNETDGAINNKANTKTSLLIPTKSFSHPMTALLKVNVNKLTKPADQSVDKCIVEGKVTISTEEGDSVKLEFTITANTCKEARRVMNKLMEVFDD</sequence>
<organism evidence="2 3">
    <name type="scientific">Polaribacter pacificus</name>
    <dbReference type="NCBI Taxonomy" id="1775173"/>
    <lineage>
        <taxon>Bacteria</taxon>
        <taxon>Pseudomonadati</taxon>
        <taxon>Bacteroidota</taxon>
        <taxon>Flavobacteriia</taxon>
        <taxon>Flavobacteriales</taxon>
        <taxon>Flavobacteriaceae</taxon>
    </lineage>
</organism>
<keyword evidence="1" id="KW-0732">Signal</keyword>
<comment type="caution">
    <text evidence="2">The sequence shown here is derived from an EMBL/GenBank/DDBJ whole genome shotgun (WGS) entry which is preliminary data.</text>
</comment>
<evidence type="ECO:0000313" key="2">
    <source>
        <dbReference type="EMBL" id="GGG94736.1"/>
    </source>
</evidence>
<proteinExistence type="predicted"/>
<dbReference type="Proteomes" id="UP000633278">
    <property type="component" value="Unassembled WGS sequence"/>
</dbReference>
<dbReference type="AlphaFoldDB" id="A0A917HXV0"/>
<dbReference type="EMBL" id="BMJW01000001">
    <property type="protein sequence ID" value="GGG94736.1"/>
    <property type="molecule type" value="Genomic_DNA"/>
</dbReference>
<dbReference type="RefSeq" id="WP_188598188.1">
    <property type="nucleotide sequence ID" value="NZ_BMJW01000001.1"/>
</dbReference>
<accession>A0A917HXV0</accession>
<reference evidence="2" key="2">
    <citation type="submission" date="2020-09" db="EMBL/GenBank/DDBJ databases">
        <authorList>
            <person name="Sun Q."/>
            <person name="Zhou Y."/>
        </authorList>
    </citation>
    <scope>NUCLEOTIDE SEQUENCE</scope>
    <source>
        <strain evidence="2">CGMCC 1.15763</strain>
    </source>
</reference>
<evidence type="ECO:0000256" key="1">
    <source>
        <dbReference type="SAM" id="SignalP"/>
    </source>
</evidence>
<protein>
    <submittedName>
        <fullName evidence="2">Uncharacterized protein</fullName>
    </submittedName>
</protein>
<name>A0A917HXV0_9FLAO</name>
<feature type="chain" id="PRO_5037455966" evidence="1">
    <location>
        <begin position="20"/>
        <end position="113"/>
    </location>
</feature>